<keyword evidence="2 6" id="KW-0808">Transferase</keyword>
<dbReference type="Gene3D" id="3.40.718.10">
    <property type="entry name" value="Isopropylmalate Dehydrogenase"/>
    <property type="match status" value="1"/>
</dbReference>
<protein>
    <submittedName>
        <fullName evidence="6">Phosphate butyryltransferase</fullName>
    </submittedName>
</protein>
<dbReference type="Proteomes" id="UP000319619">
    <property type="component" value="Unassembled WGS sequence"/>
</dbReference>
<organism evidence="6 7">
    <name type="scientific">candidate division LCP-89 bacterium B3_LCP</name>
    <dbReference type="NCBI Taxonomy" id="2012998"/>
    <lineage>
        <taxon>Bacteria</taxon>
        <taxon>Pseudomonadati</taxon>
        <taxon>Bacteria division LCP-89</taxon>
    </lineage>
</organism>
<name>A0A532UYM9_UNCL8</name>
<dbReference type="InterPro" id="IPR002505">
    <property type="entry name" value="PTA_PTB"/>
</dbReference>
<proteinExistence type="inferred from homology"/>
<dbReference type="PIRSF" id="PIRSF000428">
    <property type="entry name" value="P_Ac_trans"/>
    <property type="match status" value="1"/>
</dbReference>
<sequence>MNTTTTEPITDWQGIVNRAQEYSSKRMRRVAVAAAADGAVLQAVVEARLQGIADAVLIGDSDEIKKRADEADLDLSVLHIEPVSEVETVAARAADMAASGDADIIMKGFLPTSTLLKAVLAKDKGLRRSDVLSHCAVLSPPDYPRLLNVTDGGMVVSPDFKQKVKIIENAVTVSRALGITKPRIALLAATDVVHPEMPRAVEDAIIAKMADRGQIRDAIVDGPLTIDAATLPKVADLYDIESPVAGYADVLVANSIEEGNIISKSLILFGGAVFCGVIVGAAVPVSLVSRSDPPRNKLASVAIAVVLSEYLQAQEAQS</sequence>
<keyword evidence="4" id="KW-0472">Membrane</keyword>
<comment type="caution">
    <text evidence="6">The sequence shown here is derived from an EMBL/GenBank/DDBJ whole genome shotgun (WGS) entry which is preliminary data.</text>
</comment>
<evidence type="ECO:0000259" key="5">
    <source>
        <dbReference type="Pfam" id="PF01515"/>
    </source>
</evidence>
<dbReference type="InterPro" id="IPR050500">
    <property type="entry name" value="Phos_Acetyltrans/Butyryltrans"/>
</dbReference>
<dbReference type="GO" id="GO:0016746">
    <property type="term" value="F:acyltransferase activity"/>
    <property type="evidence" value="ECO:0007669"/>
    <property type="project" value="UniProtKB-KW"/>
</dbReference>
<gene>
    <name evidence="6" type="ORF">CEE37_10025</name>
</gene>
<dbReference type="InterPro" id="IPR012147">
    <property type="entry name" value="P_Ac_Bu_trans"/>
</dbReference>
<dbReference type="SUPFAM" id="SSF53659">
    <property type="entry name" value="Isocitrate/Isopropylmalate dehydrogenase-like"/>
    <property type="match status" value="1"/>
</dbReference>
<evidence type="ECO:0000313" key="7">
    <source>
        <dbReference type="Proteomes" id="UP000319619"/>
    </source>
</evidence>
<feature type="domain" description="Phosphate acetyl/butaryl transferase" evidence="5">
    <location>
        <begin position="18"/>
        <end position="82"/>
    </location>
</feature>
<accession>A0A532UYM9</accession>
<reference evidence="6 7" key="1">
    <citation type="submission" date="2017-06" db="EMBL/GenBank/DDBJ databases">
        <title>Novel microbial phyla capable of carbon fixation and sulfur reduction in deep-sea sediments.</title>
        <authorList>
            <person name="Huang J."/>
            <person name="Baker B."/>
            <person name="Wang Y."/>
        </authorList>
    </citation>
    <scope>NUCLEOTIDE SEQUENCE [LARGE SCALE GENOMIC DNA]</scope>
    <source>
        <strain evidence="6">B3_LCP</strain>
    </source>
</reference>
<dbReference type="Pfam" id="PF01515">
    <property type="entry name" value="PTA_PTB"/>
    <property type="match status" value="2"/>
</dbReference>
<comment type="similarity">
    <text evidence="1">Belongs to the phosphate acetyltransferase and butyryltransferase family.</text>
</comment>
<feature type="transmembrane region" description="Helical" evidence="4">
    <location>
        <begin position="266"/>
        <end position="288"/>
    </location>
</feature>
<evidence type="ECO:0000256" key="2">
    <source>
        <dbReference type="ARBA" id="ARBA00022679"/>
    </source>
</evidence>
<dbReference type="PANTHER" id="PTHR43356:SF2">
    <property type="entry name" value="PHOSPHATE ACETYLTRANSFERASE"/>
    <property type="match status" value="1"/>
</dbReference>
<dbReference type="AlphaFoldDB" id="A0A532UYM9"/>
<evidence type="ECO:0000313" key="6">
    <source>
        <dbReference type="EMBL" id="TKJ40065.1"/>
    </source>
</evidence>
<evidence type="ECO:0000256" key="1">
    <source>
        <dbReference type="ARBA" id="ARBA00005656"/>
    </source>
</evidence>
<keyword evidence="4" id="KW-0812">Transmembrane</keyword>
<dbReference type="PANTHER" id="PTHR43356">
    <property type="entry name" value="PHOSPHATE ACETYLTRANSFERASE"/>
    <property type="match status" value="1"/>
</dbReference>
<dbReference type="NCBIfam" id="NF006045">
    <property type="entry name" value="PRK08190.1"/>
    <property type="match status" value="1"/>
</dbReference>
<feature type="domain" description="Phosphate acetyl/butaryl transferase" evidence="5">
    <location>
        <begin position="90"/>
        <end position="305"/>
    </location>
</feature>
<keyword evidence="3" id="KW-0012">Acyltransferase</keyword>
<evidence type="ECO:0000256" key="4">
    <source>
        <dbReference type="SAM" id="Phobius"/>
    </source>
</evidence>
<evidence type="ECO:0000256" key="3">
    <source>
        <dbReference type="ARBA" id="ARBA00023315"/>
    </source>
</evidence>
<keyword evidence="4" id="KW-1133">Transmembrane helix</keyword>
<dbReference type="EMBL" id="NJBN01000006">
    <property type="protein sequence ID" value="TKJ40065.1"/>
    <property type="molecule type" value="Genomic_DNA"/>
</dbReference>